<dbReference type="SUPFAM" id="SSF56563">
    <property type="entry name" value="Major capsid protein gp5"/>
    <property type="match status" value="1"/>
</dbReference>
<gene>
    <name evidence="4" type="ORF">ACFQGP_07705</name>
</gene>
<dbReference type="RefSeq" id="WP_125552524.1">
    <property type="nucleotide sequence ID" value="NZ_JBHSSL010000042.1"/>
</dbReference>
<feature type="domain" description="Phage capsid-like C-terminal" evidence="3">
    <location>
        <begin position="92"/>
        <end position="371"/>
    </location>
</feature>
<feature type="region of interest" description="Disordered" evidence="2">
    <location>
        <begin position="376"/>
        <end position="397"/>
    </location>
</feature>
<dbReference type="Pfam" id="PF05065">
    <property type="entry name" value="Phage_capsid"/>
    <property type="match status" value="1"/>
</dbReference>
<comment type="caution">
    <text evidence="4">The sequence shown here is derived from an EMBL/GenBank/DDBJ whole genome shotgun (WGS) entry which is preliminary data.</text>
</comment>
<evidence type="ECO:0000313" key="4">
    <source>
        <dbReference type="EMBL" id="MFC6170459.1"/>
    </source>
</evidence>
<organism evidence="4 5">
    <name type="scientific">Loigolactobacillus jiayinensis</name>
    <dbReference type="NCBI Taxonomy" id="2486016"/>
    <lineage>
        <taxon>Bacteria</taxon>
        <taxon>Bacillati</taxon>
        <taxon>Bacillota</taxon>
        <taxon>Bacilli</taxon>
        <taxon>Lactobacillales</taxon>
        <taxon>Lactobacillaceae</taxon>
        <taxon>Loigolactobacillus</taxon>
    </lineage>
</organism>
<evidence type="ECO:0000313" key="5">
    <source>
        <dbReference type="Proteomes" id="UP001596289"/>
    </source>
</evidence>
<keyword evidence="5" id="KW-1185">Reference proteome</keyword>
<dbReference type="InterPro" id="IPR024455">
    <property type="entry name" value="Phage_capsid"/>
</dbReference>
<dbReference type="Proteomes" id="UP001596289">
    <property type="component" value="Unassembled WGS sequence"/>
</dbReference>
<dbReference type="InterPro" id="IPR054612">
    <property type="entry name" value="Phage_capsid-like_C"/>
</dbReference>
<accession>A0ABW1RF76</accession>
<name>A0ABW1RF76_9LACO</name>
<reference evidence="5" key="1">
    <citation type="journal article" date="2019" name="Int. J. Syst. Evol. Microbiol.">
        <title>The Global Catalogue of Microorganisms (GCM) 10K type strain sequencing project: providing services to taxonomists for standard genome sequencing and annotation.</title>
        <authorList>
            <consortium name="The Broad Institute Genomics Platform"/>
            <consortium name="The Broad Institute Genome Sequencing Center for Infectious Disease"/>
            <person name="Wu L."/>
            <person name="Ma J."/>
        </authorList>
    </citation>
    <scope>NUCLEOTIDE SEQUENCE [LARGE SCALE GENOMIC DNA]</scope>
    <source>
        <strain evidence="5">CCM 8904</strain>
    </source>
</reference>
<protein>
    <submittedName>
        <fullName evidence="4">Phage major capsid protein</fullName>
    </submittedName>
</protein>
<evidence type="ECO:0000256" key="1">
    <source>
        <dbReference type="ARBA" id="ARBA00004328"/>
    </source>
</evidence>
<proteinExistence type="predicted"/>
<dbReference type="EMBL" id="JBHSSL010000042">
    <property type="protein sequence ID" value="MFC6170459.1"/>
    <property type="molecule type" value="Genomic_DNA"/>
</dbReference>
<evidence type="ECO:0000259" key="3">
    <source>
        <dbReference type="Pfam" id="PF05065"/>
    </source>
</evidence>
<evidence type="ECO:0000256" key="2">
    <source>
        <dbReference type="SAM" id="MobiDB-lite"/>
    </source>
</evidence>
<sequence>MTMNLDNLVNFKDKKAAYAKAVKDGVSVDDQATAYDDMMNALQGDMTNEITKQVDTKLSTFEANRRVDPKITNEEIKFFDELTTETGAKNEIVLPETTVNEIFDDLTTLHPFLDAIALKTTGLRLKILKSDTKGAVVWGKIFDEIKGQLDQVFTEEPATQNKVTAFVVVPNDALEYGAAWLKQFVTTQVTEAFAVGLEEAFLIGDGNQKPIGLNRNVAKDAPVTGGVYPEKKSAGTITLADAKTTAAEMGGIVRTLSKKENGKPVVAQGNVVLVVTPGASIDFSAASMIQNVNGQWVFALPFGMQVIESEFAPEDKVIAFVKGRYDAYTAGGVNIKQFDQTLAIEDMQLFTAKQFAYGKAKDNNAALVLDFTPTNPAKDFKNPDTTAPTVPPVESGE</sequence>
<dbReference type="NCBIfam" id="TIGR01554">
    <property type="entry name" value="major_cap_HK97"/>
    <property type="match status" value="1"/>
</dbReference>
<comment type="subcellular location">
    <subcellularLocation>
        <location evidence="1">Virion</location>
    </subcellularLocation>
</comment>